<gene>
    <name evidence="1" type="ORF">F5148DRAFT_1245480</name>
</gene>
<evidence type="ECO:0000313" key="2">
    <source>
        <dbReference type="Proteomes" id="UP001207468"/>
    </source>
</evidence>
<dbReference type="EMBL" id="JAGFNK010000468">
    <property type="protein sequence ID" value="KAI9449843.1"/>
    <property type="molecule type" value="Genomic_DNA"/>
</dbReference>
<reference evidence="1" key="1">
    <citation type="submission" date="2021-03" db="EMBL/GenBank/DDBJ databases">
        <title>Evolutionary priming and transition to the ectomycorrhizal habit in an iconic lineage of mushroom-forming fungi: is preadaptation a requirement?</title>
        <authorList>
            <consortium name="DOE Joint Genome Institute"/>
            <person name="Looney B.P."/>
            <person name="Miyauchi S."/>
            <person name="Morin E."/>
            <person name="Drula E."/>
            <person name="Courty P.E."/>
            <person name="Chicoki N."/>
            <person name="Fauchery L."/>
            <person name="Kohler A."/>
            <person name="Kuo A."/>
            <person name="LaButti K."/>
            <person name="Pangilinan J."/>
            <person name="Lipzen A."/>
            <person name="Riley R."/>
            <person name="Andreopoulos W."/>
            <person name="He G."/>
            <person name="Johnson J."/>
            <person name="Barry K.W."/>
            <person name="Grigoriev I.V."/>
            <person name="Nagy L."/>
            <person name="Hibbett D."/>
            <person name="Henrissat B."/>
            <person name="Matheny P.B."/>
            <person name="Labbe J."/>
            <person name="Martin A.F."/>
        </authorList>
    </citation>
    <scope>NUCLEOTIDE SEQUENCE</scope>
    <source>
        <strain evidence="1">BPL698</strain>
    </source>
</reference>
<evidence type="ECO:0000313" key="1">
    <source>
        <dbReference type="EMBL" id="KAI9449843.1"/>
    </source>
</evidence>
<accession>A0ACC0TVG7</accession>
<dbReference type="Proteomes" id="UP001207468">
    <property type="component" value="Unassembled WGS sequence"/>
</dbReference>
<keyword evidence="2" id="KW-1185">Reference proteome</keyword>
<organism evidence="1 2">
    <name type="scientific">Russula earlei</name>
    <dbReference type="NCBI Taxonomy" id="71964"/>
    <lineage>
        <taxon>Eukaryota</taxon>
        <taxon>Fungi</taxon>
        <taxon>Dikarya</taxon>
        <taxon>Basidiomycota</taxon>
        <taxon>Agaricomycotina</taxon>
        <taxon>Agaricomycetes</taxon>
        <taxon>Russulales</taxon>
        <taxon>Russulaceae</taxon>
        <taxon>Russula</taxon>
    </lineage>
</organism>
<comment type="caution">
    <text evidence="1">The sequence shown here is derived from an EMBL/GenBank/DDBJ whole genome shotgun (WGS) entry which is preliminary data.</text>
</comment>
<protein>
    <submittedName>
        <fullName evidence="1">Ceramidase</fullName>
    </submittedName>
</protein>
<proteinExistence type="predicted"/>
<sequence>MDFHLRNSGYWGPVTSTLDWCEVNYQFSHYVAEISNTFSNLFFILISLYGAYLSYKESLPARYLVGFAGCALVGLGSSFFHATLLYETQLMDELPMIYVASYLLAVLLESDPGFGFKSSYSKFLVAVAVIFDIVFTASYLVYRDPVYHQCVFATLLLASAFREAHLLFWSEASRTIPDKKKTAIIETLRTGALMFLFGFLIWNLDNVFCGSWTRVKQAVGWPMAFFMEGHAWWHILTGLGIFYLNQGAACMTLSVKDDHHKYRLSYWCGLPLVIRTSKPVTAKVKVK</sequence>
<name>A0ACC0TVG7_9AGAM</name>